<organism evidence="5 6">
    <name type="scientific">Vitrella brassicaformis (strain CCMP3155)</name>
    <dbReference type="NCBI Taxonomy" id="1169540"/>
    <lineage>
        <taxon>Eukaryota</taxon>
        <taxon>Sar</taxon>
        <taxon>Alveolata</taxon>
        <taxon>Colpodellida</taxon>
        <taxon>Vitrellaceae</taxon>
        <taxon>Vitrella</taxon>
    </lineage>
</organism>
<dbReference type="InterPro" id="IPR045054">
    <property type="entry name" value="P4HA-like"/>
</dbReference>
<reference evidence="5 6" key="1">
    <citation type="submission" date="2014-11" db="EMBL/GenBank/DDBJ databases">
        <authorList>
            <person name="Zhu J."/>
            <person name="Qi W."/>
            <person name="Song R."/>
        </authorList>
    </citation>
    <scope>NUCLEOTIDE SEQUENCE [LARGE SCALE GENOMIC DNA]</scope>
</reference>
<dbReference type="GO" id="GO:0005783">
    <property type="term" value="C:endoplasmic reticulum"/>
    <property type="evidence" value="ECO:0007669"/>
    <property type="project" value="TreeGrafter"/>
</dbReference>
<dbReference type="STRING" id="1169540.A0A0G4FRQ1"/>
<evidence type="ECO:0000256" key="3">
    <source>
        <dbReference type="SAM" id="MobiDB-lite"/>
    </source>
</evidence>
<gene>
    <name evidence="5" type="ORF">Vbra_21618</name>
</gene>
<evidence type="ECO:0000256" key="1">
    <source>
        <dbReference type="ARBA" id="ARBA00022723"/>
    </source>
</evidence>
<sequence>MAGEYQAPHEDARGDLQEWGREGGGGQRLVQLICYLNSLHEHQGGETAFLHSALGSALVFFPTFRDGKMDPRMRHCGQKVCGGVEKWIVGTWLCEQPITSDTHRGDATRPSRADSFGCGAIVKGSIE</sequence>
<dbReference type="GO" id="GO:0046872">
    <property type="term" value="F:metal ion binding"/>
    <property type="evidence" value="ECO:0007669"/>
    <property type="project" value="UniProtKB-KW"/>
</dbReference>
<dbReference type="InterPro" id="IPR044862">
    <property type="entry name" value="Pro_4_hyd_alph_FE2OG_OXY"/>
</dbReference>
<feature type="region of interest" description="Disordered" evidence="3">
    <location>
        <begin position="1"/>
        <end position="20"/>
    </location>
</feature>
<dbReference type="EMBL" id="CDMY01000488">
    <property type="protein sequence ID" value="CEM17328.1"/>
    <property type="molecule type" value="Genomic_DNA"/>
</dbReference>
<dbReference type="Pfam" id="PF13640">
    <property type="entry name" value="2OG-FeII_Oxy_3"/>
    <property type="match status" value="1"/>
</dbReference>
<name>A0A0G4FRQ1_VITBC</name>
<dbReference type="Proteomes" id="UP000041254">
    <property type="component" value="Unassembled WGS sequence"/>
</dbReference>
<dbReference type="PANTHER" id="PTHR10869:SF229">
    <property type="entry name" value="PROLYL 4-HYDROXYLASE ALPHA SUBUNIT DOMAIN-CONTAINING PROTEIN"/>
    <property type="match status" value="1"/>
</dbReference>
<dbReference type="InParanoid" id="A0A0G4FRQ1"/>
<keyword evidence="1" id="KW-0479">Metal-binding</keyword>
<evidence type="ECO:0000313" key="6">
    <source>
        <dbReference type="Proteomes" id="UP000041254"/>
    </source>
</evidence>
<dbReference type="VEuPathDB" id="CryptoDB:Vbra_21618"/>
<feature type="domain" description="Prolyl 4-hydroxylase alpha subunit Fe(2+) 2OG dioxygenase" evidence="4">
    <location>
        <begin position="4"/>
        <end position="93"/>
    </location>
</feature>
<feature type="compositionally biased region" description="Basic and acidic residues" evidence="3">
    <location>
        <begin position="7"/>
        <end position="20"/>
    </location>
</feature>
<accession>A0A0G4FRQ1</accession>
<dbReference type="GO" id="GO:0004656">
    <property type="term" value="F:procollagen-proline 4-dioxygenase activity"/>
    <property type="evidence" value="ECO:0007669"/>
    <property type="project" value="TreeGrafter"/>
</dbReference>
<dbReference type="Gene3D" id="2.60.120.620">
    <property type="entry name" value="q2cbj1_9rhob like domain"/>
    <property type="match status" value="1"/>
</dbReference>
<evidence type="ECO:0000256" key="2">
    <source>
        <dbReference type="ARBA" id="ARBA00023004"/>
    </source>
</evidence>
<dbReference type="PANTHER" id="PTHR10869">
    <property type="entry name" value="PROLYL 4-HYDROXYLASE ALPHA SUBUNIT"/>
    <property type="match status" value="1"/>
</dbReference>
<evidence type="ECO:0000313" key="5">
    <source>
        <dbReference type="EMBL" id="CEM17328.1"/>
    </source>
</evidence>
<keyword evidence="6" id="KW-1185">Reference proteome</keyword>
<keyword evidence="2" id="KW-0408">Iron</keyword>
<dbReference type="AlphaFoldDB" id="A0A0G4FRQ1"/>
<protein>
    <recommendedName>
        <fullName evidence="4">Prolyl 4-hydroxylase alpha subunit Fe(2+) 2OG dioxygenase domain-containing protein</fullName>
    </recommendedName>
</protein>
<evidence type="ECO:0000259" key="4">
    <source>
        <dbReference type="Pfam" id="PF13640"/>
    </source>
</evidence>
<dbReference type="OrthoDB" id="4356at2759"/>
<proteinExistence type="predicted"/>